<dbReference type="AlphaFoldDB" id="A0AAU0MX29"/>
<name>A0AAU0MX29_9GAMM</name>
<organism evidence="2 3">
    <name type="scientific">Microbulbifer pacificus</name>
    <dbReference type="NCBI Taxonomy" id="407164"/>
    <lineage>
        <taxon>Bacteria</taxon>
        <taxon>Pseudomonadati</taxon>
        <taxon>Pseudomonadota</taxon>
        <taxon>Gammaproteobacteria</taxon>
        <taxon>Cellvibrionales</taxon>
        <taxon>Microbulbiferaceae</taxon>
        <taxon>Microbulbifer</taxon>
    </lineage>
</organism>
<dbReference type="EMBL" id="CP137555">
    <property type="protein sequence ID" value="WOX05064.1"/>
    <property type="molecule type" value="Genomic_DNA"/>
</dbReference>
<gene>
    <name evidence="2" type="ORF">R5R33_15145</name>
</gene>
<dbReference type="RefSeq" id="WP_318953538.1">
    <property type="nucleotide sequence ID" value="NZ_CP137555.1"/>
</dbReference>
<keyword evidence="3" id="KW-1185">Reference proteome</keyword>
<protein>
    <recommendedName>
        <fullName evidence="4">DUF1772 domain-containing protein</fullName>
    </recommendedName>
</protein>
<evidence type="ECO:0000313" key="3">
    <source>
        <dbReference type="Proteomes" id="UP001302477"/>
    </source>
</evidence>
<feature type="transmembrane region" description="Helical" evidence="1">
    <location>
        <begin position="90"/>
        <end position="115"/>
    </location>
</feature>
<sequence>MESRSNFVTVLAWILIIGSAYLFFLSVVKVLLLSSIPGGDELFAAAEGRPFVIQFMLEYMYVFTYGFCVITAFSFFASIALLRRKNWARFALIVVMAFGVLWQISNLIMKVYMFTQVSPYLPEEGLEEIERINSILRWFNFLKTIVVASVFAWILKKLLTHPVIKEFTLNNARQ</sequence>
<dbReference type="Proteomes" id="UP001302477">
    <property type="component" value="Chromosome"/>
</dbReference>
<accession>A0AAU0MX29</accession>
<keyword evidence="1" id="KW-1133">Transmembrane helix</keyword>
<proteinExistence type="predicted"/>
<keyword evidence="1" id="KW-0812">Transmembrane</keyword>
<dbReference type="KEGG" id="mpaf:R5R33_15145"/>
<evidence type="ECO:0000313" key="2">
    <source>
        <dbReference type="EMBL" id="WOX05064.1"/>
    </source>
</evidence>
<evidence type="ECO:0000256" key="1">
    <source>
        <dbReference type="SAM" id="Phobius"/>
    </source>
</evidence>
<feature type="transmembrane region" description="Helical" evidence="1">
    <location>
        <begin position="7"/>
        <end position="32"/>
    </location>
</feature>
<feature type="transmembrane region" description="Helical" evidence="1">
    <location>
        <begin position="59"/>
        <end position="83"/>
    </location>
</feature>
<evidence type="ECO:0008006" key="4">
    <source>
        <dbReference type="Google" id="ProtNLM"/>
    </source>
</evidence>
<feature type="transmembrane region" description="Helical" evidence="1">
    <location>
        <begin position="135"/>
        <end position="155"/>
    </location>
</feature>
<reference evidence="2 3" key="1">
    <citation type="submission" date="2023-10" db="EMBL/GenBank/DDBJ databases">
        <title>Description of Microbulbifer bruguierae sp. nov., isolated from the sediments of mangrove plant Bruguiera sexangula and comparative genomic analyses of the genus Microbulbifer.</title>
        <authorList>
            <person name="Long M."/>
        </authorList>
    </citation>
    <scope>NUCLEOTIDE SEQUENCE [LARGE SCALE GENOMIC DNA]</scope>
    <source>
        <strain evidence="2 3">SPO729</strain>
    </source>
</reference>
<keyword evidence="1" id="KW-0472">Membrane</keyword>